<reference evidence="2 3" key="1">
    <citation type="submission" date="2024-05" db="EMBL/GenBank/DDBJ databases">
        <title>Genome sequencing and assembly of Indian major carp, Cirrhinus mrigala (Hamilton, 1822).</title>
        <authorList>
            <person name="Mohindra V."/>
            <person name="Chowdhury L.M."/>
            <person name="Lal K."/>
            <person name="Jena J.K."/>
        </authorList>
    </citation>
    <scope>NUCLEOTIDE SEQUENCE [LARGE SCALE GENOMIC DNA]</scope>
    <source>
        <strain evidence="2">CM1030</strain>
        <tissue evidence="2">Blood</tissue>
    </source>
</reference>
<keyword evidence="3" id="KW-1185">Reference proteome</keyword>
<protein>
    <submittedName>
        <fullName evidence="2">Uncharacterized protein</fullName>
    </submittedName>
</protein>
<feature type="compositionally biased region" description="Basic and acidic residues" evidence="1">
    <location>
        <begin position="41"/>
        <end position="64"/>
    </location>
</feature>
<accession>A0ABD0NSY1</accession>
<comment type="caution">
    <text evidence="2">The sequence shown here is derived from an EMBL/GenBank/DDBJ whole genome shotgun (WGS) entry which is preliminary data.</text>
</comment>
<feature type="compositionally biased region" description="Polar residues" evidence="1">
    <location>
        <begin position="95"/>
        <end position="117"/>
    </location>
</feature>
<gene>
    <name evidence="2" type="ORF">M9458_040333</name>
</gene>
<organism evidence="2 3">
    <name type="scientific">Cirrhinus mrigala</name>
    <name type="common">Mrigala</name>
    <dbReference type="NCBI Taxonomy" id="683832"/>
    <lineage>
        <taxon>Eukaryota</taxon>
        <taxon>Metazoa</taxon>
        <taxon>Chordata</taxon>
        <taxon>Craniata</taxon>
        <taxon>Vertebrata</taxon>
        <taxon>Euteleostomi</taxon>
        <taxon>Actinopterygii</taxon>
        <taxon>Neopterygii</taxon>
        <taxon>Teleostei</taxon>
        <taxon>Ostariophysi</taxon>
        <taxon>Cypriniformes</taxon>
        <taxon>Cyprinidae</taxon>
        <taxon>Labeoninae</taxon>
        <taxon>Labeonini</taxon>
        <taxon>Cirrhinus</taxon>
    </lineage>
</organism>
<feature type="non-terminal residue" evidence="2">
    <location>
        <position position="1"/>
    </location>
</feature>
<dbReference type="AlphaFoldDB" id="A0ABD0NSY1"/>
<dbReference type="Proteomes" id="UP001529510">
    <property type="component" value="Unassembled WGS sequence"/>
</dbReference>
<evidence type="ECO:0000313" key="2">
    <source>
        <dbReference type="EMBL" id="KAL0164580.1"/>
    </source>
</evidence>
<evidence type="ECO:0000313" key="3">
    <source>
        <dbReference type="Proteomes" id="UP001529510"/>
    </source>
</evidence>
<evidence type="ECO:0000256" key="1">
    <source>
        <dbReference type="SAM" id="MobiDB-lite"/>
    </source>
</evidence>
<proteinExistence type="predicted"/>
<dbReference type="EMBL" id="JAMKFB020000020">
    <property type="protein sequence ID" value="KAL0164580.1"/>
    <property type="molecule type" value="Genomic_DNA"/>
</dbReference>
<feature type="non-terminal residue" evidence="2">
    <location>
        <position position="117"/>
    </location>
</feature>
<sequence>QASFEEVQKLNQQNDQLSQCTAETAVSKVVHLDLIEEEQEGEKYSERKDDNHQAAVGEEAREQEIPVPELLQIKEEDKKEEEETLKRDEALWLSEENQLAALNSSDQTDESITVTPE</sequence>
<name>A0ABD0NSY1_CIRMR</name>
<feature type="region of interest" description="Disordered" evidence="1">
    <location>
        <begin position="38"/>
        <end position="117"/>
    </location>
</feature>